<keyword evidence="2" id="KW-1185">Reference proteome</keyword>
<organism evidence="1 2">
    <name type="scientific">Parathielavia hyrcaniae</name>
    <dbReference type="NCBI Taxonomy" id="113614"/>
    <lineage>
        <taxon>Eukaryota</taxon>
        <taxon>Fungi</taxon>
        <taxon>Dikarya</taxon>
        <taxon>Ascomycota</taxon>
        <taxon>Pezizomycotina</taxon>
        <taxon>Sordariomycetes</taxon>
        <taxon>Sordariomycetidae</taxon>
        <taxon>Sordariales</taxon>
        <taxon>Chaetomiaceae</taxon>
        <taxon>Parathielavia</taxon>
    </lineage>
</organism>
<dbReference type="Proteomes" id="UP001305647">
    <property type="component" value="Unassembled WGS sequence"/>
</dbReference>
<evidence type="ECO:0000313" key="1">
    <source>
        <dbReference type="EMBL" id="KAK4100663.1"/>
    </source>
</evidence>
<protein>
    <submittedName>
        <fullName evidence="1">Uncharacterized protein</fullName>
    </submittedName>
</protein>
<comment type="caution">
    <text evidence="1">The sequence shown here is derived from an EMBL/GenBank/DDBJ whole genome shotgun (WGS) entry which is preliminary data.</text>
</comment>
<reference evidence="1" key="2">
    <citation type="submission" date="2023-05" db="EMBL/GenBank/DDBJ databases">
        <authorList>
            <consortium name="Lawrence Berkeley National Laboratory"/>
            <person name="Steindorff A."/>
            <person name="Hensen N."/>
            <person name="Bonometti L."/>
            <person name="Westerberg I."/>
            <person name="Brannstrom I.O."/>
            <person name="Guillou S."/>
            <person name="Cros-Aarteil S."/>
            <person name="Calhoun S."/>
            <person name="Haridas S."/>
            <person name="Kuo A."/>
            <person name="Mondo S."/>
            <person name="Pangilinan J."/>
            <person name="Riley R."/>
            <person name="Labutti K."/>
            <person name="Andreopoulos B."/>
            <person name="Lipzen A."/>
            <person name="Chen C."/>
            <person name="Yanf M."/>
            <person name="Daum C."/>
            <person name="Ng V."/>
            <person name="Clum A."/>
            <person name="Ohm R."/>
            <person name="Martin F."/>
            <person name="Silar P."/>
            <person name="Natvig D."/>
            <person name="Lalanne C."/>
            <person name="Gautier V."/>
            <person name="Ament-Velasquez S.L."/>
            <person name="Kruys A."/>
            <person name="Hutchinson M.I."/>
            <person name="Powell A.J."/>
            <person name="Barry K."/>
            <person name="Miller A.N."/>
            <person name="Grigoriev I.V."/>
            <person name="Debuchy R."/>
            <person name="Gladieux P."/>
            <person name="Thoren M.H."/>
            <person name="Johannesson H."/>
        </authorList>
    </citation>
    <scope>NUCLEOTIDE SEQUENCE</scope>
    <source>
        <strain evidence="1">CBS 757.83</strain>
    </source>
</reference>
<gene>
    <name evidence="1" type="ORF">N658DRAFT_507666</name>
</gene>
<accession>A0AAN6T0V6</accession>
<sequence>MSLTLPYSFELTLRQAENDGSDRPCILRWSPTLDGFRLSGFLLLHHTAASADGFEPLDIDHSGLMKPRGGFHHRDWTQPGPLGRHYRALRPRETYTLLYPGGEAAMWDWGTIRENTGKVMQARHLLSPSAKDGLPPALLIPGGACVSFTAKEEETPWPGRAEAEARNGFGFANMDEDIWRREEAFKAAKRIVRTIEERPASLGPEDRVLETLVLTVSLECPPTMSRKGDINISLNVTYTGQIWEPDGQASSKTTTRPITFRSWSVIADLGEDAREGFRLGRRRGGNAQLPWELCYMDDGGCEGYIIYDDPDVPGLSWSYLPDDTAVADVFRYWFTGAFVEWWDWGGVEEHAETVVMLPCWIADRVVEPRENGGRPKLVVPGSEPVDFKIVE</sequence>
<reference evidence="1" key="1">
    <citation type="journal article" date="2023" name="Mol. Phylogenet. Evol.">
        <title>Genome-scale phylogeny and comparative genomics of the fungal order Sordariales.</title>
        <authorList>
            <person name="Hensen N."/>
            <person name="Bonometti L."/>
            <person name="Westerberg I."/>
            <person name="Brannstrom I.O."/>
            <person name="Guillou S."/>
            <person name="Cros-Aarteil S."/>
            <person name="Calhoun S."/>
            <person name="Haridas S."/>
            <person name="Kuo A."/>
            <person name="Mondo S."/>
            <person name="Pangilinan J."/>
            <person name="Riley R."/>
            <person name="LaButti K."/>
            <person name="Andreopoulos B."/>
            <person name="Lipzen A."/>
            <person name="Chen C."/>
            <person name="Yan M."/>
            <person name="Daum C."/>
            <person name="Ng V."/>
            <person name="Clum A."/>
            <person name="Steindorff A."/>
            <person name="Ohm R.A."/>
            <person name="Martin F."/>
            <person name="Silar P."/>
            <person name="Natvig D.O."/>
            <person name="Lalanne C."/>
            <person name="Gautier V."/>
            <person name="Ament-Velasquez S.L."/>
            <person name="Kruys A."/>
            <person name="Hutchinson M.I."/>
            <person name="Powell A.J."/>
            <person name="Barry K."/>
            <person name="Miller A.N."/>
            <person name="Grigoriev I.V."/>
            <person name="Debuchy R."/>
            <person name="Gladieux P."/>
            <person name="Hiltunen Thoren M."/>
            <person name="Johannesson H."/>
        </authorList>
    </citation>
    <scope>NUCLEOTIDE SEQUENCE</scope>
    <source>
        <strain evidence="1">CBS 757.83</strain>
    </source>
</reference>
<name>A0AAN6T0V6_9PEZI</name>
<dbReference type="EMBL" id="MU863639">
    <property type="protein sequence ID" value="KAK4100663.1"/>
    <property type="molecule type" value="Genomic_DNA"/>
</dbReference>
<proteinExistence type="predicted"/>
<evidence type="ECO:0000313" key="2">
    <source>
        <dbReference type="Proteomes" id="UP001305647"/>
    </source>
</evidence>
<dbReference type="AlphaFoldDB" id="A0AAN6T0V6"/>